<comment type="caution">
    <text evidence="7">The sequence shown here is derived from an EMBL/GenBank/DDBJ whole genome shotgun (WGS) entry which is preliminary data.</text>
</comment>
<dbReference type="PANTHER" id="PTHR24403">
    <property type="entry name" value="ZINC FINGER PROTEIN"/>
    <property type="match status" value="1"/>
</dbReference>
<evidence type="ECO:0000259" key="6">
    <source>
        <dbReference type="PROSITE" id="PS50157"/>
    </source>
</evidence>
<dbReference type="SMART" id="SM00355">
    <property type="entry name" value="ZnF_C2H2"/>
    <property type="match status" value="6"/>
</dbReference>
<dbReference type="GO" id="GO:0045944">
    <property type="term" value="P:positive regulation of transcription by RNA polymerase II"/>
    <property type="evidence" value="ECO:0007669"/>
    <property type="project" value="TreeGrafter"/>
</dbReference>
<keyword evidence="2" id="KW-0677">Repeat</keyword>
<evidence type="ECO:0000256" key="2">
    <source>
        <dbReference type="ARBA" id="ARBA00022737"/>
    </source>
</evidence>
<evidence type="ECO:0000256" key="3">
    <source>
        <dbReference type="ARBA" id="ARBA00022771"/>
    </source>
</evidence>
<dbReference type="PROSITE" id="PS50157">
    <property type="entry name" value="ZINC_FINGER_C2H2_2"/>
    <property type="match status" value="2"/>
</dbReference>
<dbReference type="InterPro" id="IPR036236">
    <property type="entry name" value="Znf_C2H2_sf"/>
</dbReference>
<dbReference type="AlphaFoldDB" id="A0AAW1U4V5"/>
<keyword evidence="3 5" id="KW-0863">Zinc-finger</keyword>
<sequence length="303" mass="35838">MYQINGDMDINGAFESTRKELLIKQEIQDSEISVFKNEFESESIGSGNCFHNCEIIKNETLSSESDENGNQLILKLEESNCSVNVHGSCGNSKTYKFKCKLCLCITNSLPNHFSREHKDEELIYICKFCDFETKYMGNLKEHENSKHEKENYHLCHICGFKALYRSNLNRHIRHVHLKYENSNMEFNERYVCMYCAFVTKRKEVLKSHMNSLHTLVNIFPCKFCNYVATRNDSLKKHIHSIHKESKHCSYKCGKCNYKTDRLDYFKLHFRKEHEGIKIFSCKICDYKATFSNNLKRHIMRKHK</sequence>
<dbReference type="GO" id="GO:0008270">
    <property type="term" value="F:zinc ion binding"/>
    <property type="evidence" value="ECO:0007669"/>
    <property type="project" value="UniProtKB-KW"/>
</dbReference>
<dbReference type="EMBL" id="JARQZJ010000035">
    <property type="protein sequence ID" value="KAK9876043.1"/>
    <property type="molecule type" value="Genomic_DNA"/>
</dbReference>
<reference evidence="7 8" key="1">
    <citation type="submission" date="2023-03" db="EMBL/GenBank/DDBJ databases">
        <title>Genome insight into feeding habits of ladybird beetles.</title>
        <authorList>
            <person name="Li H.-S."/>
            <person name="Huang Y.-H."/>
            <person name="Pang H."/>
        </authorList>
    </citation>
    <scope>NUCLEOTIDE SEQUENCE [LARGE SCALE GENOMIC DNA]</scope>
    <source>
        <strain evidence="7">SYSU_2023b</strain>
        <tissue evidence="7">Whole body</tissue>
    </source>
</reference>
<proteinExistence type="predicted"/>
<evidence type="ECO:0000256" key="4">
    <source>
        <dbReference type="ARBA" id="ARBA00022833"/>
    </source>
</evidence>
<dbReference type="GO" id="GO:0005634">
    <property type="term" value="C:nucleus"/>
    <property type="evidence" value="ECO:0007669"/>
    <property type="project" value="TreeGrafter"/>
</dbReference>
<evidence type="ECO:0000256" key="5">
    <source>
        <dbReference type="PROSITE-ProRule" id="PRU00042"/>
    </source>
</evidence>
<dbReference type="InterPro" id="IPR050688">
    <property type="entry name" value="Zinc_finger/UBP_domain"/>
</dbReference>
<organism evidence="7 8">
    <name type="scientific">Henosepilachna vigintioctopunctata</name>
    <dbReference type="NCBI Taxonomy" id="420089"/>
    <lineage>
        <taxon>Eukaryota</taxon>
        <taxon>Metazoa</taxon>
        <taxon>Ecdysozoa</taxon>
        <taxon>Arthropoda</taxon>
        <taxon>Hexapoda</taxon>
        <taxon>Insecta</taxon>
        <taxon>Pterygota</taxon>
        <taxon>Neoptera</taxon>
        <taxon>Endopterygota</taxon>
        <taxon>Coleoptera</taxon>
        <taxon>Polyphaga</taxon>
        <taxon>Cucujiformia</taxon>
        <taxon>Coccinelloidea</taxon>
        <taxon>Coccinellidae</taxon>
        <taxon>Epilachninae</taxon>
        <taxon>Epilachnini</taxon>
        <taxon>Henosepilachna</taxon>
    </lineage>
</organism>
<dbReference type="PANTHER" id="PTHR24403:SF67">
    <property type="entry name" value="FI01116P-RELATED"/>
    <property type="match status" value="1"/>
</dbReference>
<accession>A0AAW1U4V5</accession>
<keyword evidence="8" id="KW-1185">Reference proteome</keyword>
<evidence type="ECO:0000313" key="8">
    <source>
        <dbReference type="Proteomes" id="UP001431783"/>
    </source>
</evidence>
<evidence type="ECO:0000313" key="7">
    <source>
        <dbReference type="EMBL" id="KAK9876043.1"/>
    </source>
</evidence>
<keyword evidence="4" id="KW-0862">Zinc</keyword>
<feature type="domain" description="C2H2-type" evidence="6">
    <location>
        <begin position="153"/>
        <end position="181"/>
    </location>
</feature>
<dbReference type="SUPFAM" id="SSF57667">
    <property type="entry name" value="beta-beta-alpha zinc fingers"/>
    <property type="match status" value="3"/>
</dbReference>
<dbReference type="Proteomes" id="UP001431783">
    <property type="component" value="Unassembled WGS sequence"/>
</dbReference>
<evidence type="ECO:0000256" key="1">
    <source>
        <dbReference type="ARBA" id="ARBA00022723"/>
    </source>
</evidence>
<feature type="domain" description="C2H2-type" evidence="6">
    <location>
        <begin position="219"/>
        <end position="247"/>
    </location>
</feature>
<gene>
    <name evidence="7" type="ORF">WA026_011154</name>
</gene>
<name>A0AAW1U4V5_9CUCU</name>
<keyword evidence="1" id="KW-0479">Metal-binding</keyword>
<dbReference type="InterPro" id="IPR013087">
    <property type="entry name" value="Znf_C2H2_type"/>
</dbReference>
<protein>
    <recommendedName>
        <fullName evidence="6">C2H2-type domain-containing protein</fullName>
    </recommendedName>
</protein>
<dbReference type="Gene3D" id="3.30.160.60">
    <property type="entry name" value="Classic Zinc Finger"/>
    <property type="match status" value="3"/>
</dbReference>
<dbReference type="Pfam" id="PF00096">
    <property type="entry name" value="zf-C2H2"/>
    <property type="match status" value="1"/>
</dbReference>
<dbReference type="Pfam" id="PF13909">
    <property type="entry name" value="zf-H2C2_5"/>
    <property type="match status" value="1"/>
</dbReference>